<keyword evidence="5" id="KW-1185">Reference proteome</keyword>
<evidence type="ECO:0000256" key="1">
    <source>
        <dbReference type="SAM" id="MobiDB-lite"/>
    </source>
</evidence>
<feature type="region of interest" description="Disordered" evidence="1">
    <location>
        <begin position="705"/>
        <end position="725"/>
    </location>
</feature>
<name>A0A4R5C3A0_9FLAO</name>
<keyword evidence="2" id="KW-0812">Transmembrane</keyword>
<evidence type="ECO:0000313" key="4">
    <source>
        <dbReference type="EMBL" id="TDD94128.1"/>
    </source>
</evidence>
<reference evidence="4 5" key="1">
    <citation type="submission" date="2019-03" db="EMBL/GenBank/DDBJ databases">
        <title>Flavobacterium AR-3-4 sp. nov. isolated from arctic soil.</title>
        <authorList>
            <person name="Chaudhary D.K."/>
        </authorList>
    </citation>
    <scope>NUCLEOTIDE SEQUENCE [LARGE SCALE GENOMIC DNA]</scope>
    <source>
        <strain evidence="4 5">AR-3-4</strain>
    </source>
</reference>
<dbReference type="InterPro" id="IPR041286">
    <property type="entry name" value="MBG_2"/>
</dbReference>
<accession>A0A4R5C3A0</accession>
<dbReference type="OrthoDB" id="9805017at2"/>
<evidence type="ECO:0000256" key="2">
    <source>
        <dbReference type="SAM" id="Phobius"/>
    </source>
</evidence>
<feature type="non-terminal residue" evidence="4">
    <location>
        <position position="2795"/>
    </location>
</feature>
<dbReference type="Pfam" id="PF19081">
    <property type="entry name" value="Ig_7"/>
    <property type="match status" value="4"/>
</dbReference>
<dbReference type="InterPro" id="IPR044023">
    <property type="entry name" value="Ig_7"/>
</dbReference>
<dbReference type="PROSITE" id="PS50835">
    <property type="entry name" value="IG_LIKE"/>
    <property type="match status" value="1"/>
</dbReference>
<dbReference type="InterPro" id="IPR007110">
    <property type="entry name" value="Ig-like_dom"/>
</dbReference>
<dbReference type="InterPro" id="IPR036179">
    <property type="entry name" value="Ig-like_dom_sf"/>
</dbReference>
<evidence type="ECO:0000313" key="5">
    <source>
        <dbReference type="Proteomes" id="UP000295479"/>
    </source>
</evidence>
<dbReference type="Proteomes" id="UP000295479">
    <property type="component" value="Unassembled WGS sequence"/>
</dbReference>
<organism evidence="4 5">
    <name type="scientific">Flavobacterium cellulosilyticum</name>
    <dbReference type="NCBI Taxonomy" id="2541731"/>
    <lineage>
        <taxon>Bacteria</taxon>
        <taxon>Pseudomonadati</taxon>
        <taxon>Bacteroidota</taxon>
        <taxon>Flavobacteriia</taxon>
        <taxon>Flavobacteriales</taxon>
        <taxon>Flavobacteriaceae</taxon>
        <taxon>Flavobacterium</taxon>
    </lineage>
</organism>
<keyword evidence="2" id="KW-0472">Membrane</keyword>
<dbReference type="PROSITE" id="PS51257">
    <property type="entry name" value="PROKAR_LIPOPROTEIN"/>
    <property type="match status" value="1"/>
</dbReference>
<proteinExistence type="predicted"/>
<dbReference type="Gene3D" id="2.60.40.10">
    <property type="entry name" value="Immunoglobulins"/>
    <property type="match status" value="5"/>
</dbReference>
<dbReference type="Pfam" id="PF18676">
    <property type="entry name" value="MBG_2"/>
    <property type="match status" value="6"/>
</dbReference>
<protein>
    <recommendedName>
        <fullName evidence="3">Ig-like domain-containing protein</fullName>
    </recommendedName>
</protein>
<dbReference type="EMBL" id="SMFK01000019">
    <property type="protein sequence ID" value="TDD94128.1"/>
    <property type="molecule type" value="Genomic_DNA"/>
</dbReference>
<dbReference type="InterPro" id="IPR013783">
    <property type="entry name" value="Ig-like_fold"/>
</dbReference>
<keyword evidence="2" id="KW-1133">Transmembrane helix</keyword>
<feature type="domain" description="Ig-like" evidence="3">
    <location>
        <begin position="1495"/>
        <end position="1582"/>
    </location>
</feature>
<feature type="transmembrane region" description="Helical" evidence="2">
    <location>
        <begin position="58"/>
        <end position="80"/>
    </location>
</feature>
<dbReference type="SUPFAM" id="SSF48726">
    <property type="entry name" value="Immunoglobulin"/>
    <property type="match status" value="1"/>
</dbReference>
<comment type="caution">
    <text evidence="4">The sequence shown here is derived from an EMBL/GenBank/DDBJ whole genome shotgun (WGS) entry which is preliminary data.</text>
</comment>
<sequence length="2795" mass="279705">MKTFLPQLINLLTSCFLNTSAFVKLPFRFLTTLTLKNKVCELAYNNVKIVPQKEQRSLLKAAVISLLLIANLFFTSGAFAQATVTTDLLDYPPGSTAIITGSGFQGGENVDLHVHHVDGDPLGTDPVYHEPFSATADASGNFTSSWYVPLESEGDALGATLLLTAKGQTSGSQTEWTFTDAGGNILIGNNSVTTANVCAGLTSVPIHSFSLDGSGNPDAITIISFITTGNYSASEILNFKLYKTTGTTFTTPTLLSTIGSPGALGTQTFSLNSSNGNAIVYYWITIDVASAITDGHTITVSGTSTTNITAGSASKTGSSTASGTQTLKTIPSAPTSVVASPSTICAGTISNLNATSGGNTIRWYTVASGGTTIGTSASAANFAVTPATTTTYYAEAFTLTGCVSATRTSVTVTVNPLPAAPTLVTPTPSAICAGASSYLNATSAGNTIQWYTVASGGNNVGISASGANFSVTPVNTSTYYAEALTVAGCVSATRTSVTVTVNPLPAALTSVTATAATICAGSSSNLNATSAGNTILWYTAASGGSNVGISVSGANFSVAPASTTTYYGEALTAAGCVSTTRTSVTVTVNPLPAAPTAVTATPTTICAGSSSNLNATSAGNSIRWYTVAIAGTTIGTSVSGVNFSVTPASTTTYYAETLTAADCVSAARTSVAVTVNATPSTATAGAAQNRCGTLTSTSLGGNTPAVGAGTWTQTSGPGTSTFSAPTSGSSTATASLVGTYVYTWTISNGTCTPSTANITINYYATPTTAIVGASQNLCGTLTTASLGGNTPTIGSGTWSQISGPGTTIFSDAPSGTSTATASLPGTYVYTWAISNGTCTPSTASVTVNYYATPTTATVVTTPLNYCGTLISGSLGGNTPSIGTGAWSTVSGPGTVTFSNSASASSTATVSASGQYIFSWTISNGTCIPSSANVTVNYYATPSTATVGATHNLCGTLTSTSLGGNTPAVGAGTWTQTSGPGTSTFSAPTSGSSTATASLVGTYVYTWTISNGTCSPSAANITVNYYATPTTATVGASQNLCGTLTTASLGGNTPSIGTGAWARVSGPGTVNFSASTSGSSTATVSIQGTYVFSWTISNGTCTPSVANVTVNYYALPNNSSNGFIANTICSGGGDTGTLTFDALDASFVAPYSISYTDGTSTWSQSISSASATTFNVAVNPITTTSYNLVSITNGNSCTTTTGFGDAVAQISVRTTPTASINGTTSVCLGMASPNITFTNPQSLAVAITYNINGGAPLTVNVGASTATTLAIPTTTAGTYTYSLLSVAYQTAANCSSTISGAATVIVRPTPTAGISGTITSCQGSAAPDITFTNPQTLPISITYNVNGGTNTSINVGASSTATIAASTTSAGTFAYNLVSAVYQVAPACSNPISGTATVTVRATPTATISINGTNPICSGSSSSVKFTGPNNGIVTYNINGGGNLTAGLNNGGNYTLSTANLVSNTTYNLVSIAYGDTPDCSASVSGSVTIMVNQPPTFTLHPLSQTVTYGTASAIFSVVASGTPAPTYKWQVNTGSGFTDMTPAQTSSSLTITNPTVAMSGYLYHVVITNTCSSVTSSDASLTVTKASLTVTADNKGKVYGASDPALTYTASGILYFGDTYSVITGVSLSTSTGASVTYGTHVITISGATAANYYVSFVDGTLTVNTKALVILANNQSKTYGDTKVLGTTAFTAPALESFDSITGVTLTSAGTVNTATVAGSTYTIVASGATGSGLANYSISYIDGALTVNAKALVILANIQSKTYGDTKVLGTMAFTAPALESFDSITGVTLTSAGTVNTATVAGSTYPIVASGATGSGLANYSISYRDGALTVNTKALVILANNQSKTYGDTKVLGTTAFTAPALESFDSITGVTLTSTGSVNTATVAGSTYPIVASGATGSALANYSISYTDGALTVNTKALVILANNQSKTYGDTKVLGTTAFTAPALESFDSITGVTLTSTGSVNTATVEGSTYPIVASGATGSGLANYSISYTDGALTVTKASIVVVNTDRSKVYGVTLTNADYSGSITGVVAGDVITVTRASSGDPANATVAVSTYPIIGTLVDSASRLVNYTITNLNGALTITKASIVVVNTDRSKVYGVTLTNADYSGSITGVVAGDVITVARASSGDPANATVAGSTYPIIGTLVDSASRLVNYTITNLNGALTVIKASIVVVNTDRSKVYGVTLTNADYSGSITGVVAGDVITVTRASSGDPANATVAVSTYPIIGTLVDSASRLVNYTITNLNGALTITKASIVVVNTDRSKVYGVTLTNADYSGSITGVVAGDVITVARASSGDPANATVVGSNYPIIGTLVDSASRLANYNIANPNGALTVTKASIVVVNTDRSKVYGVTLTNADYSGSITGVVAGDVISVTRASSGDAANATVAGSTYSIIGTLVDSASRLANYTITNPNGALTITKASIVVVNTDRSKVYGVTLTNADYSGSITGVVAGDVITVTRASSGDPANATVAGSTYPIIGTLVDSASRLANYTITNPNGALTVIKASIVVVNTDRSKVYGVTLTNADYSGSITGVVAGDVITVARASSGDTANATVAGSTYPIIGTLVDSASRLANYTITNPNGALTVTKASIVVVNTDRSKVYGVTLTNADYSGSITGVVAGDVISVTRASSGDAANATVAGSTYSIIGTLVDSASRLVNYTITNPNGTLTVIKASIVVVNTDRSKVYGVTFTNADYSGSITGVVAGDVISVTRASSGDPANATVAGSTYSIIGTLVDSASRLANYTITNPNGALTVTKASIVVVNTDRSKVYGVTFTNADYS</sequence>
<evidence type="ECO:0000259" key="3">
    <source>
        <dbReference type="PROSITE" id="PS50835"/>
    </source>
</evidence>
<feature type="compositionally biased region" description="Low complexity" evidence="1">
    <location>
        <begin position="714"/>
        <end position="725"/>
    </location>
</feature>
<dbReference type="RefSeq" id="WP_132009367.1">
    <property type="nucleotide sequence ID" value="NZ_SMFK01000019.1"/>
</dbReference>
<dbReference type="InterPro" id="IPR006626">
    <property type="entry name" value="PbH1"/>
</dbReference>
<dbReference type="SMART" id="SM00710">
    <property type="entry name" value="PbH1"/>
    <property type="match status" value="9"/>
</dbReference>
<gene>
    <name evidence="4" type="ORF">E0F76_17710</name>
</gene>